<organism evidence="1 2">
    <name type="scientific">Melipona quadrifasciata</name>
    <dbReference type="NCBI Taxonomy" id="166423"/>
    <lineage>
        <taxon>Eukaryota</taxon>
        <taxon>Metazoa</taxon>
        <taxon>Ecdysozoa</taxon>
        <taxon>Arthropoda</taxon>
        <taxon>Hexapoda</taxon>
        <taxon>Insecta</taxon>
        <taxon>Pterygota</taxon>
        <taxon>Neoptera</taxon>
        <taxon>Endopterygota</taxon>
        <taxon>Hymenoptera</taxon>
        <taxon>Apocrita</taxon>
        <taxon>Aculeata</taxon>
        <taxon>Apoidea</taxon>
        <taxon>Anthophila</taxon>
        <taxon>Apidae</taxon>
        <taxon>Melipona</taxon>
    </lineage>
</organism>
<dbReference type="Gene3D" id="3.30.420.10">
    <property type="entry name" value="Ribonuclease H-like superfamily/Ribonuclease H"/>
    <property type="match status" value="1"/>
</dbReference>
<sequence>MTSEKKFIRHCIRYEFHSGKSIPSSPDLTHTHTHTCIDYFLWGTLKYKIYNEAPIIMDHMKQRILACNVISAQSIQNAVNSLP</sequence>
<evidence type="ECO:0000313" key="2">
    <source>
        <dbReference type="Proteomes" id="UP000053105"/>
    </source>
</evidence>
<protein>
    <submittedName>
        <fullName evidence="1">Uncharacterized protein</fullName>
    </submittedName>
</protein>
<dbReference type="InterPro" id="IPR036397">
    <property type="entry name" value="RNaseH_sf"/>
</dbReference>
<dbReference type="AlphaFoldDB" id="A0A0N0BGA8"/>
<keyword evidence="2" id="KW-1185">Reference proteome</keyword>
<proteinExistence type="predicted"/>
<accession>A0A0N0BGA8</accession>
<reference evidence="1 2" key="1">
    <citation type="submission" date="2015-07" db="EMBL/GenBank/DDBJ databases">
        <title>The genome of Melipona quadrifasciata.</title>
        <authorList>
            <person name="Pan H."/>
            <person name="Kapheim K."/>
        </authorList>
    </citation>
    <scope>NUCLEOTIDE SEQUENCE [LARGE SCALE GENOMIC DNA]</scope>
    <source>
        <strain evidence="1">0111107301</strain>
        <tissue evidence="1">Whole body</tissue>
    </source>
</reference>
<dbReference type="Proteomes" id="UP000053105">
    <property type="component" value="Unassembled WGS sequence"/>
</dbReference>
<gene>
    <name evidence="1" type="ORF">WN51_00577</name>
</gene>
<dbReference type="EMBL" id="KQ435788">
    <property type="protein sequence ID" value="KOX74512.1"/>
    <property type="molecule type" value="Genomic_DNA"/>
</dbReference>
<name>A0A0N0BGA8_9HYME</name>
<dbReference type="GO" id="GO:0003676">
    <property type="term" value="F:nucleic acid binding"/>
    <property type="evidence" value="ECO:0007669"/>
    <property type="project" value="InterPro"/>
</dbReference>
<evidence type="ECO:0000313" key="1">
    <source>
        <dbReference type="EMBL" id="KOX74512.1"/>
    </source>
</evidence>